<dbReference type="PROSITE" id="PS51257">
    <property type="entry name" value="PROKAR_LIPOPROTEIN"/>
    <property type="match status" value="1"/>
</dbReference>
<sequence>MINRIGWMGAFGIFLLCSCSNDAGKSEVETQTSIEQPEETNELQNAFPKFFNYLSQQDSSFSVSKFDSSSGTPLDSTQAFPLNKKKLQPFSDYLIYNTDSSLAIDLYSYNYVPVQRNGTTVLEQGEPDTEVALIDTKTNTRRRIFFTGPGTSVQQAKWENDHTIFLAGVEETATDAVKPLLWKINLTDKTMEIYNYRDTLQANVGNFVPEAQVKTTRAF</sequence>
<gene>
    <name evidence="1" type="ORF">OCK74_17875</name>
</gene>
<comment type="caution">
    <text evidence="1">The sequence shown here is derived from an EMBL/GenBank/DDBJ whole genome shotgun (WGS) entry which is preliminary data.</text>
</comment>
<dbReference type="RefSeq" id="WP_279298431.1">
    <property type="nucleotide sequence ID" value="NZ_JAOTIF010000016.1"/>
</dbReference>
<dbReference type="EMBL" id="JAOTIF010000016">
    <property type="protein sequence ID" value="MCU7550992.1"/>
    <property type="molecule type" value="Genomic_DNA"/>
</dbReference>
<protein>
    <recommendedName>
        <fullName evidence="3">Lipoprotein</fullName>
    </recommendedName>
</protein>
<organism evidence="1 2">
    <name type="scientific">Paraflavisolibacter caeni</name>
    <dbReference type="NCBI Taxonomy" id="2982496"/>
    <lineage>
        <taxon>Bacteria</taxon>
        <taxon>Pseudomonadati</taxon>
        <taxon>Bacteroidota</taxon>
        <taxon>Chitinophagia</taxon>
        <taxon>Chitinophagales</taxon>
        <taxon>Chitinophagaceae</taxon>
        <taxon>Paraflavisolibacter</taxon>
    </lineage>
</organism>
<accession>A0A9X2XYB2</accession>
<dbReference type="Proteomes" id="UP001155483">
    <property type="component" value="Unassembled WGS sequence"/>
</dbReference>
<proteinExistence type="predicted"/>
<evidence type="ECO:0000313" key="1">
    <source>
        <dbReference type="EMBL" id="MCU7550992.1"/>
    </source>
</evidence>
<evidence type="ECO:0008006" key="3">
    <source>
        <dbReference type="Google" id="ProtNLM"/>
    </source>
</evidence>
<keyword evidence="2" id="KW-1185">Reference proteome</keyword>
<reference evidence="1" key="2">
    <citation type="submission" date="2023-04" db="EMBL/GenBank/DDBJ databases">
        <title>Paracnuella aquatica gen. nov., sp. nov., a member of the family Chitinophagaceae isolated from a hot spring.</title>
        <authorList>
            <person name="Wang C."/>
        </authorList>
    </citation>
    <scope>NUCLEOTIDE SEQUENCE</scope>
    <source>
        <strain evidence="1">LB-8</strain>
    </source>
</reference>
<dbReference type="AlphaFoldDB" id="A0A9X2XYB2"/>
<name>A0A9X2XYB2_9BACT</name>
<evidence type="ECO:0000313" key="2">
    <source>
        <dbReference type="Proteomes" id="UP001155483"/>
    </source>
</evidence>
<reference evidence="1" key="1">
    <citation type="submission" date="2022-09" db="EMBL/GenBank/DDBJ databases">
        <authorList>
            <person name="Yuan C."/>
            <person name="Ke Z."/>
        </authorList>
    </citation>
    <scope>NUCLEOTIDE SEQUENCE</scope>
    <source>
        <strain evidence="1">LB-8</strain>
    </source>
</reference>